<protein>
    <submittedName>
        <fullName evidence="17 18">TNF receptor-associated factor 3-like isoform X1</fullName>
    </submittedName>
</protein>
<dbReference type="FunFam" id="3.30.40.10:FF:000356">
    <property type="entry name" value="TNF receptor-associated factor"/>
    <property type="match status" value="1"/>
</dbReference>
<proteinExistence type="predicted"/>
<feature type="domain" description="TRAF-type" evidence="15">
    <location>
        <begin position="123"/>
        <end position="179"/>
    </location>
</feature>
<evidence type="ECO:0000313" key="17">
    <source>
        <dbReference type="RefSeq" id="XP_019618664.1"/>
    </source>
</evidence>
<dbReference type="PIRSF" id="PIRSF015614">
    <property type="entry name" value="TRAF"/>
    <property type="match status" value="1"/>
</dbReference>
<dbReference type="InterPro" id="IPR017907">
    <property type="entry name" value="Znf_RING_CS"/>
</dbReference>
<keyword evidence="16" id="KW-1185">Reference proteome</keyword>
<gene>
    <name evidence="17 18" type="primary">LOC109465719</name>
</gene>
<dbReference type="GO" id="GO:0009898">
    <property type="term" value="C:cytoplasmic side of plasma membrane"/>
    <property type="evidence" value="ECO:0007669"/>
    <property type="project" value="TreeGrafter"/>
</dbReference>
<dbReference type="OrthoDB" id="5947827at2759"/>
<evidence type="ECO:0000256" key="2">
    <source>
        <dbReference type="ARBA" id="ARBA00022490"/>
    </source>
</evidence>
<evidence type="ECO:0000256" key="11">
    <source>
        <dbReference type="PROSITE-ProRule" id="PRU00207"/>
    </source>
</evidence>
<evidence type="ECO:0000256" key="10">
    <source>
        <dbReference type="ARBA" id="ARBA00023054"/>
    </source>
</evidence>
<dbReference type="RefSeq" id="XP_019618665.1">
    <property type="nucleotide sequence ID" value="XM_019763106.1"/>
</dbReference>
<evidence type="ECO:0000256" key="6">
    <source>
        <dbReference type="ARBA" id="ARBA00022737"/>
    </source>
</evidence>
<dbReference type="RefSeq" id="XP_019618664.1">
    <property type="nucleotide sequence ID" value="XM_019763105.1"/>
</dbReference>
<dbReference type="KEGG" id="bbel:109465719"/>
<feature type="domain" description="RING-type" evidence="13">
    <location>
        <begin position="41"/>
        <end position="79"/>
    </location>
</feature>
<dbReference type="PROSITE" id="PS00518">
    <property type="entry name" value="ZF_RING_1"/>
    <property type="match status" value="1"/>
</dbReference>
<dbReference type="SUPFAM" id="SSF57953">
    <property type="entry name" value="Trimerization domain of TRAF"/>
    <property type="match status" value="1"/>
</dbReference>
<evidence type="ECO:0000259" key="14">
    <source>
        <dbReference type="PROSITE" id="PS50144"/>
    </source>
</evidence>
<comment type="subcellular location">
    <subcellularLocation>
        <location evidence="1">Cytoplasm</location>
    </subcellularLocation>
</comment>
<feature type="region of interest" description="Disordered" evidence="12">
    <location>
        <begin position="265"/>
        <end position="285"/>
    </location>
</feature>
<keyword evidence="6" id="KW-0677">Repeat</keyword>
<dbReference type="Proteomes" id="UP000515135">
    <property type="component" value="Unplaced"/>
</dbReference>
<keyword evidence="7 11" id="KW-0863">Zinc-finger</keyword>
<evidence type="ECO:0000313" key="16">
    <source>
        <dbReference type="Proteomes" id="UP000515135"/>
    </source>
</evidence>
<feature type="zinc finger region" description="TRAF-type" evidence="11">
    <location>
        <begin position="123"/>
        <end position="179"/>
    </location>
</feature>
<dbReference type="CDD" id="cd16642">
    <property type="entry name" value="mRING-HC-C3HC3D_TRAF5"/>
    <property type="match status" value="1"/>
</dbReference>
<feature type="region of interest" description="Disordered" evidence="12">
    <location>
        <begin position="504"/>
        <end position="523"/>
    </location>
</feature>
<dbReference type="FunFam" id="2.60.210.10:FF:000001">
    <property type="entry name" value="TNF receptor-associated factor"/>
    <property type="match status" value="1"/>
</dbReference>
<dbReference type="PANTHER" id="PTHR10131:SF153">
    <property type="entry name" value="RING-TYPE DOMAIN-CONTAINING PROTEIN"/>
    <property type="match status" value="1"/>
</dbReference>
<dbReference type="GeneID" id="109465719"/>
<evidence type="ECO:0000313" key="18">
    <source>
        <dbReference type="RefSeq" id="XP_019618665.1"/>
    </source>
</evidence>
<dbReference type="Pfam" id="PF21355">
    <property type="entry name" value="TRAF-mep_MATH"/>
    <property type="match status" value="1"/>
</dbReference>
<dbReference type="GO" id="GO:0005737">
    <property type="term" value="C:cytoplasm"/>
    <property type="evidence" value="ECO:0007669"/>
    <property type="project" value="UniProtKB-SubCell"/>
</dbReference>
<dbReference type="Gene3D" id="2.60.210.10">
    <property type="entry name" value="Apoptosis, Tumor Necrosis Factor Receptor Associated Protein 2, Chain A"/>
    <property type="match status" value="1"/>
</dbReference>
<keyword evidence="3" id="KW-1017">Isopeptide bond</keyword>
<organism evidence="16 17">
    <name type="scientific">Branchiostoma belcheri</name>
    <name type="common">Amphioxus</name>
    <dbReference type="NCBI Taxonomy" id="7741"/>
    <lineage>
        <taxon>Eukaryota</taxon>
        <taxon>Metazoa</taxon>
        <taxon>Chordata</taxon>
        <taxon>Cephalochordata</taxon>
        <taxon>Leptocardii</taxon>
        <taxon>Amphioxiformes</taxon>
        <taxon>Branchiostomatidae</taxon>
        <taxon>Branchiostoma</taxon>
    </lineage>
</organism>
<dbReference type="SUPFAM" id="SSF57850">
    <property type="entry name" value="RING/U-box"/>
    <property type="match status" value="1"/>
</dbReference>
<dbReference type="PROSITE" id="PS50089">
    <property type="entry name" value="ZF_RING_2"/>
    <property type="match status" value="1"/>
</dbReference>
<reference evidence="17 18" key="1">
    <citation type="submission" date="2025-04" db="UniProtKB">
        <authorList>
            <consortium name="RefSeq"/>
        </authorList>
    </citation>
    <scope>IDENTIFICATION</scope>
    <source>
        <tissue evidence="17 18">Gonad</tissue>
    </source>
</reference>
<keyword evidence="2" id="KW-0963">Cytoplasm</keyword>
<dbReference type="AlphaFoldDB" id="A0A6P4Y8P9"/>
<dbReference type="FunFam" id="3.30.40.10:FF:000286">
    <property type="entry name" value="TNF receptor-associated factor"/>
    <property type="match status" value="1"/>
</dbReference>
<feature type="domain" description="MATH" evidence="14">
    <location>
        <begin position="412"/>
        <end position="557"/>
    </location>
</feature>
<feature type="zinc finger region" description="TRAF-type" evidence="11">
    <location>
        <begin position="181"/>
        <end position="238"/>
    </location>
</feature>
<keyword evidence="10" id="KW-0175">Coiled coil</keyword>
<dbReference type="GO" id="GO:0043123">
    <property type="term" value="P:positive regulation of canonical NF-kappaB signal transduction"/>
    <property type="evidence" value="ECO:0007669"/>
    <property type="project" value="InterPro"/>
</dbReference>
<dbReference type="PROSITE" id="PS50144">
    <property type="entry name" value="MATH"/>
    <property type="match status" value="1"/>
</dbReference>
<accession>A0A6P4Y8P9</accession>
<evidence type="ECO:0000256" key="12">
    <source>
        <dbReference type="SAM" id="MobiDB-lite"/>
    </source>
</evidence>
<dbReference type="InterPro" id="IPR027130">
    <property type="entry name" value="TRAF5_C3HC3D_RING-HC_finger"/>
</dbReference>
<dbReference type="GO" id="GO:0005164">
    <property type="term" value="F:tumor necrosis factor receptor binding"/>
    <property type="evidence" value="ECO:0007669"/>
    <property type="project" value="InterPro"/>
</dbReference>
<evidence type="ECO:0000256" key="8">
    <source>
        <dbReference type="ARBA" id="ARBA00022833"/>
    </source>
</evidence>
<evidence type="ECO:0000256" key="3">
    <source>
        <dbReference type="ARBA" id="ARBA00022499"/>
    </source>
</evidence>
<dbReference type="InterPro" id="IPR049440">
    <property type="entry name" value="TRAF3/5_RING"/>
</dbReference>
<name>A0A6P4Y8P9_BRABE</name>
<dbReference type="InterPro" id="IPR001841">
    <property type="entry name" value="Znf_RING"/>
</dbReference>
<dbReference type="SMART" id="SM00184">
    <property type="entry name" value="RING"/>
    <property type="match status" value="1"/>
</dbReference>
<keyword evidence="9" id="KW-0832">Ubl conjugation</keyword>
<dbReference type="Gene3D" id="3.30.40.10">
    <property type="entry name" value="Zinc/RING finger domain, C3HC4 (zinc finger)"/>
    <property type="match status" value="3"/>
</dbReference>
<evidence type="ECO:0000259" key="15">
    <source>
        <dbReference type="PROSITE" id="PS50145"/>
    </source>
</evidence>
<dbReference type="Pfam" id="PF02176">
    <property type="entry name" value="zf-TRAF"/>
    <property type="match status" value="2"/>
</dbReference>
<feature type="region of interest" description="Disordered" evidence="12">
    <location>
        <begin position="1"/>
        <end position="29"/>
    </location>
</feature>
<evidence type="ECO:0000256" key="4">
    <source>
        <dbReference type="ARBA" id="ARBA00022703"/>
    </source>
</evidence>
<evidence type="ECO:0000259" key="13">
    <source>
        <dbReference type="PROSITE" id="PS50089"/>
    </source>
</evidence>
<dbReference type="GO" id="GO:0007165">
    <property type="term" value="P:signal transduction"/>
    <property type="evidence" value="ECO:0007669"/>
    <property type="project" value="InterPro"/>
</dbReference>
<dbReference type="InterPro" id="IPR049342">
    <property type="entry name" value="TRAF1-6_MATH_dom"/>
</dbReference>
<dbReference type="InterPro" id="IPR001293">
    <property type="entry name" value="Znf_TRAF"/>
</dbReference>
<feature type="region of interest" description="Disordered" evidence="12">
    <location>
        <begin position="353"/>
        <end position="373"/>
    </location>
</feature>
<dbReference type="InterPro" id="IPR012227">
    <property type="entry name" value="TNF_rcpt-assoc_TRAF_met"/>
</dbReference>
<dbReference type="PROSITE" id="PS50145">
    <property type="entry name" value="ZF_TRAF"/>
    <property type="match status" value="2"/>
</dbReference>
<keyword evidence="8 11" id="KW-0862">Zinc</keyword>
<evidence type="ECO:0000256" key="9">
    <source>
        <dbReference type="ARBA" id="ARBA00022843"/>
    </source>
</evidence>
<dbReference type="InterPro" id="IPR013083">
    <property type="entry name" value="Znf_RING/FYVE/PHD"/>
</dbReference>
<dbReference type="SMART" id="SM00061">
    <property type="entry name" value="MATH"/>
    <property type="match status" value="1"/>
</dbReference>
<dbReference type="PANTHER" id="PTHR10131">
    <property type="entry name" value="TNF RECEPTOR ASSOCIATED FACTOR"/>
    <property type="match status" value="1"/>
</dbReference>
<feature type="compositionally biased region" description="Polar residues" evidence="12">
    <location>
        <begin position="513"/>
        <end position="523"/>
    </location>
</feature>
<feature type="domain" description="TRAF-type" evidence="15">
    <location>
        <begin position="181"/>
        <end position="238"/>
    </location>
</feature>
<dbReference type="InterPro" id="IPR002083">
    <property type="entry name" value="MATH/TRAF_dom"/>
</dbReference>
<dbReference type="GO" id="GO:0006915">
    <property type="term" value="P:apoptotic process"/>
    <property type="evidence" value="ECO:0007669"/>
    <property type="project" value="UniProtKB-KW"/>
</dbReference>
<evidence type="ECO:0000256" key="5">
    <source>
        <dbReference type="ARBA" id="ARBA00022723"/>
    </source>
</evidence>
<dbReference type="GO" id="GO:0008270">
    <property type="term" value="F:zinc ion binding"/>
    <property type="evidence" value="ECO:0007669"/>
    <property type="project" value="UniProtKB-KW"/>
</dbReference>
<evidence type="ECO:0000256" key="1">
    <source>
        <dbReference type="ARBA" id="ARBA00004496"/>
    </source>
</evidence>
<sequence>MSDYIPPGAAGGPPPSSLPSDDGEGGFDEEFVSPLDDRYRCPVCTFILREPRQTGCGHRYCNYCITITLKEPSPKCPIDGEELRQDEVFPDLFCKREILMSKVYCRFKKNGCQEIVLLRNLEAHVNECEYAIIDCIFKEAGCIVTVQRRHLPHHLESECNYRQEQCSFCGELVAVSQLEDHERQVCANIPVVCPNNCGTTNIQRAQLEEHFKVCPVAEAECSFSSHGCSFKGRRSALQDHESRSMTEHFELVTRSLGSLELEHSRTKRELQEKNNETEVLKEKVKQQEDEIASVKQSHSKLEAKIAALQKMMASQTDKQINIEQGLGATAKKEEVDQQKRDLSSVKEQVKRLDNRVNSLESRGGGASSSKGDGFSGVLETQLNAHDRQLGIHDVRLAEMDLRFQILETASFDGTLLWKIKDYTRRKHDAVTGRTLSLYSQPFYTSQFGYKMCARVYLNGDGMGKGTHMSLFFVVMRGEYDALLPWPFRQKVTLMLLDQDQGRRHLSDTFRPDPTSSSFKRPTSDMNIASGCPLFVSQSVAESKTYLNEDTIFIKVIVDCSDLVSP</sequence>
<dbReference type="Pfam" id="PF21363">
    <property type="entry name" value="TRAF3_RING"/>
    <property type="match status" value="1"/>
</dbReference>
<dbReference type="InterPro" id="IPR008974">
    <property type="entry name" value="TRAF-like"/>
</dbReference>
<evidence type="ECO:0000256" key="7">
    <source>
        <dbReference type="ARBA" id="ARBA00022771"/>
    </source>
</evidence>
<keyword evidence="4" id="KW-0053">Apoptosis</keyword>
<keyword evidence="5 11" id="KW-0479">Metal-binding</keyword>
<dbReference type="GO" id="GO:0042981">
    <property type="term" value="P:regulation of apoptotic process"/>
    <property type="evidence" value="ECO:0007669"/>
    <property type="project" value="InterPro"/>
</dbReference>
<dbReference type="SUPFAM" id="SSF49599">
    <property type="entry name" value="TRAF domain-like"/>
    <property type="match status" value="3"/>
</dbReference>